<organism evidence="3 4">
    <name type="scientific">Faecalibacterium langellae</name>
    <dbReference type="NCBI Taxonomy" id="3435293"/>
    <lineage>
        <taxon>Bacteria</taxon>
        <taxon>Bacillati</taxon>
        <taxon>Bacillota</taxon>
        <taxon>Clostridia</taxon>
        <taxon>Eubacteriales</taxon>
        <taxon>Oscillospiraceae</taxon>
        <taxon>Faecalibacterium</taxon>
    </lineage>
</organism>
<feature type="transmembrane region" description="Helical" evidence="1">
    <location>
        <begin position="12"/>
        <end position="33"/>
    </location>
</feature>
<proteinExistence type="predicted"/>
<feature type="domain" description="Acyltransferase 3" evidence="2">
    <location>
        <begin position="13"/>
        <end position="225"/>
    </location>
</feature>
<accession>A0A2A6ZES4</accession>
<evidence type="ECO:0000313" key="3">
    <source>
        <dbReference type="EMBL" id="PDX59880.1"/>
    </source>
</evidence>
<feature type="transmembrane region" description="Helical" evidence="1">
    <location>
        <begin position="187"/>
        <end position="205"/>
    </location>
</feature>
<feature type="transmembrane region" description="Helical" evidence="1">
    <location>
        <begin position="79"/>
        <end position="102"/>
    </location>
</feature>
<dbReference type="Proteomes" id="UP000220752">
    <property type="component" value="Unassembled WGS sequence"/>
</dbReference>
<sequence>MDKTKQESDYFYIWKALACTLVVFIHCPFPGAARWILTAAARIGVPFFFSVSGWYLFRTDDSEQQVEQLKGKIKKTAHMLLRVGAAYTLFAVIVELSVGTFIPEWLSEKFSISEILKLLVYNSNSLVDSYAWHLWWLFAMLNCYVVLYCWKKLCKDFNLEKYGNKIGIVLLAVMLILQAVVPQKLAWYRNWLFEGMPFILIGIYAQKNRLPAMFKLPTAFWLVMSVLEAHAFGKKFISARCWQCFQF</sequence>
<reference evidence="3 4" key="1">
    <citation type="journal article" date="2017" name="Front. Microbiol.">
        <title>New Insights into the Diversity of the Genus Faecalibacterium.</title>
        <authorList>
            <person name="Benevides L."/>
            <person name="Burman S."/>
            <person name="Martin R."/>
            <person name="Robert V."/>
            <person name="Thomas M."/>
            <person name="Miquel S."/>
            <person name="Chain F."/>
            <person name="Sokol H."/>
            <person name="Bermudez-Humaran L.G."/>
            <person name="Morrison M."/>
            <person name="Langella P."/>
            <person name="Azevedo V.A."/>
            <person name="Chatel J.M."/>
            <person name="Soares S."/>
        </authorList>
    </citation>
    <scope>NUCLEOTIDE SEQUENCE [LARGE SCALE GENOMIC DNA]</scope>
    <source>
        <strain evidence="4">CNCM I-4540</strain>
    </source>
</reference>
<feature type="transmembrane region" description="Helical" evidence="1">
    <location>
        <begin position="162"/>
        <end position="181"/>
    </location>
</feature>
<keyword evidence="1" id="KW-0472">Membrane</keyword>
<dbReference type="EMBL" id="NMTQ01000009">
    <property type="protein sequence ID" value="PDX59880.1"/>
    <property type="molecule type" value="Genomic_DNA"/>
</dbReference>
<dbReference type="Pfam" id="PF01757">
    <property type="entry name" value="Acyl_transf_3"/>
    <property type="match status" value="1"/>
</dbReference>
<evidence type="ECO:0000259" key="2">
    <source>
        <dbReference type="Pfam" id="PF01757"/>
    </source>
</evidence>
<evidence type="ECO:0000313" key="4">
    <source>
        <dbReference type="Proteomes" id="UP000220752"/>
    </source>
</evidence>
<dbReference type="AlphaFoldDB" id="A0A2A6ZES4"/>
<name>A0A2A6ZES4_9FIRM</name>
<gene>
    <name evidence="3" type="ORF">CGS46_00685</name>
</gene>
<evidence type="ECO:0000256" key="1">
    <source>
        <dbReference type="SAM" id="Phobius"/>
    </source>
</evidence>
<dbReference type="InterPro" id="IPR002656">
    <property type="entry name" value="Acyl_transf_3_dom"/>
</dbReference>
<keyword evidence="1" id="KW-1133">Transmembrane helix</keyword>
<feature type="transmembrane region" description="Helical" evidence="1">
    <location>
        <begin position="130"/>
        <end position="150"/>
    </location>
</feature>
<protein>
    <recommendedName>
        <fullName evidence="2">Acyltransferase 3 domain-containing protein</fullName>
    </recommendedName>
</protein>
<keyword evidence="1" id="KW-0812">Transmembrane</keyword>
<feature type="transmembrane region" description="Helical" evidence="1">
    <location>
        <begin position="39"/>
        <end position="58"/>
    </location>
</feature>
<comment type="caution">
    <text evidence="3">The sequence shown here is derived from an EMBL/GenBank/DDBJ whole genome shotgun (WGS) entry which is preliminary data.</text>
</comment>
<keyword evidence="4" id="KW-1185">Reference proteome</keyword>
<dbReference type="GO" id="GO:0016747">
    <property type="term" value="F:acyltransferase activity, transferring groups other than amino-acyl groups"/>
    <property type="evidence" value="ECO:0007669"/>
    <property type="project" value="InterPro"/>
</dbReference>